<dbReference type="EMBL" id="AP011802">
    <property type="protein sequence ID" value="BAL59158.1"/>
    <property type="molecule type" value="Genomic_DNA"/>
</dbReference>
<reference evidence="1" key="1">
    <citation type="journal article" date="2005" name="Environ. Microbiol.">
        <title>Genetic and functional properties of uncultivated thermophilic crenarchaeotes from a subsurface gold mine as revealed by analysis of genome fragments.</title>
        <authorList>
            <person name="Nunoura T."/>
            <person name="Hirayama H."/>
            <person name="Takami H."/>
            <person name="Oida H."/>
            <person name="Nishi S."/>
            <person name="Shimamura S."/>
            <person name="Suzuki Y."/>
            <person name="Inagaki F."/>
            <person name="Takai K."/>
            <person name="Nealson K.H."/>
            <person name="Horikoshi K."/>
        </authorList>
    </citation>
    <scope>NUCLEOTIDE SEQUENCE</scope>
</reference>
<gene>
    <name evidence="1" type="ORF">HGMM_OP3C313</name>
</gene>
<name>H5SSM2_ACEAU</name>
<protein>
    <submittedName>
        <fullName evidence="1">Uncharacterized protein</fullName>
    </submittedName>
</protein>
<organism evidence="1">
    <name type="scientific">Acetithermum autotrophicum</name>
    <dbReference type="NCBI Taxonomy" id="1446466"/>
    <lineage>
        <taxon>Bacteria</taxon>
        <taxon>Candidatus Bipolaricaulota</taxon>
        <taxon>Candidatus Acetithermum</taxon>
    </lineage>
</organism>
<accession>H5SSM2</accession>
<evidence type="ECO:0000313" key="1">
    <source>
        <dbReference type="EMBL" id="BAL59158.1"/>
    </source>
</evidence>
<reference evidence="1" key="2">
    <citation type="journal article" date="2012" name="PLoS ONE">
        <title>A Deeply Branching Thermophilic Bacterium with an Ancient Acetyl-CoA Pathway Dominates a Subsurface Ecosystem.</title>
        <authorList>
            <person name="Takami H."/>
            <person name="Noguchi H."/>
            <person name="Takaki Y."/>
            <person name="Uchiyama I."/>
            <person name="Toyoda A."/>
            <person name="Nishi S."/>
            <person name="Chee G.-J."/>
            <person name="Arai W."/>
            <person name="Nunoura T."/>
            <person name="Itoh T."/>
            <person name="Hattori M."/>
            <person name="Takai K."/>
        </authorList>
    </citation>
    <scope>NUCLEOTIDE SEQUENCE</scope>
</reference>
<dbReference type="AlphaFoldDB" id="H5SSM2"/>
<proteinExistence type="predicted"/>
<sequence>MRALFVCTGLLLLSVNALWAAPLDGSWETRLLLILDGPQPKIAQTPFALDSLLRLTLTVSGFQITSLTALSTVGVEAQVFKLSAKVGALTLTDILLFSRNIVEVEHQYYQITFVRPDPGGIVGQYIPIFYKDLVTPYAALARLLGPTLTDAVILRKKIVETQFSIAGVTVKTVALFANFGSALVPQWEVGAILTASGQTVSGVTVRSETYIGARRGFECVGECLPELQFTHGRVVAGLNVEYERLIITSVKLAGMTVNVDTAFNVNDREGPVGIEYLQITSSARVEPLALDLTDILYFDSNLEPSSHTLIMSWSVGDLFVTAIWTDTLGGIVFSLREFTTSFSVGGVSITSDLFVCAADAGCFGLDPIYQHDVQILFKNGPWTADLLLVFLGLIKPLDKAVLTVSYADARWGWRAGTAIQPSGLKVQEFFINLRF</sequence>